<dbReference type="InterPro" id="IPR050109">
    <property type="entry name" value="HTH-type_TetR-like_transc_reg"/>
</dbReference>
<feature type="DNA-binding region" description="H-T-H motif" evidence="4">
    <location>
        <begin position="232"/>
        <end position="251"/>
    </location>
</feature>
<organism evidence="6 7">
    <name type="scientific">Rhodococcus koreensis</name>
    <dbReference type="NCBI Taxonomy" id="99653"/>
    <lineage>
        <taxon>Bacteria</taxon>
        <taxon>Bacillati</taxon>
        <taxon>Actinomycetota</taxon>
        <taxon>Actinomycetes</taxon>
        <taxon>Mycobacteriales</taxon>
        <taxon>Nocardiaceae</taxon>
        <taxon>Rhodococcus</taxon>
    </lineage>
</organism>
<keyword evidence="2 4" id="KW-0238">DNA-binding</keyword>
<reference evidence="7" key="1">
    <citation type="submission" date="2016-10" db="EMBL/GenBank/DDBJ databases">
        <authorList>
            <person name="Varghese N."/>
            <person name="Submissions S."/>
        </authorList>
    </citation>
    <scope>NUCLEOTIDE SEQUENCE [LARGE SCALE GENOMIC DNA]</scope>
    <source>
        <strain evidence="7">DSM 44498</strain>
    </source>
</reference>
<dbReference type="EMBL" id="FNSV01000005">
    <property type="protein sequence ID" value="SED60406.1"/>
    <property type="molecule type" value="Genomic_DNA"/>
</dbReference>
<dbReference type="Gene3D" id="1.10.357.10">
    <property type="entry name" value="Tetracycline Repressor, domain 2"/>
    <property type="match status" value="2"/>
</dbReference>
<dbReference type="InterPro" id="IPR001647">
    <property type="entry name" value="HTH_TetR"/>
</dbReference>
<evidence type="ECO:0000313" key="6">
    <source>
        <dbReference type="EMBL" id="SED60406.1"/>
    </source>
</evidence>
<proteinExistence type="predicted"/>
<accession>A0A1H5C1A3</accession>
<dbReference type="PANTHER" id="PTHR30055">
    <property type="entry name" value="HTH-TYPE TRANSCRIPTIONAL REGULATOR RUTR"/>
    <property type="match status" value="1"/>
</dbReference>
<evidence type="ECO:0000256" key="1">
    <source>
        <dbReference type="ARBA" id="ARBA00023015"/>
    </source>
</evidence>
<dbReference type="InterPro" id="IPR009057">
    <property type="entry name" value="Homeodomain-like_sf"/>
</dbReference>
<name>A0A1H5C1A3_9NOCA</name>
<evidence type="ECO:0000259" key="5">
    <source>
        <dbReference type="PROSITE" id="PS50977"/>
    </source>
</evidence>
<evidence type="ECO:0000256" key="2">
    <source>
        <dbReference type="ARBA" id="ARBA00023125"/>
    </source>
</evidence>
<evidence type="ECO:0000256" key="3">
    <source>
        <dbReference type="ARBA" id="ARBA00023163"/>
    </source>
</evidence>
<feature type="DNA-binding region" description="H-T-H motif" evidence="4">
    <location>
        <begin position="34"/>
        <end position="53"/>
    </location>
</feature>
<feature type="domain" description="HTH tetR-type" evidence="5">
    <location>
        <begin position="11"/>
        <end position="71"/>
    </location>
</feature>
<dbReference type="GO" id="GO:0000976">
    <property type="term" value="F:transcription cis-regulatory region binding"/>
    <property type="evidence" value="ECO:0007669"/>
    <property type="project" value="TreeGrafter"/>
</dbReference>
<dbReference type="AlphaFoldDB" id="A0A1H5C1A3"/>
<dbReference type="RefSeq" id="WP_072943211.1">
    <property type="nucleotide sequence ID" value="NZ_FNSV01000005.1"/>
</dbReference>
<feature type="domain" description="HTH tetR-type" evidence="5">
    <location>
        <begin position="209"/>
        <end position="269"/>
    </location>
</feature>
<dbReference type="GO" id="GO:0003700">
    <property type="term" value="F:DNA-binding transcription factor activity"/>
    <property type="evidence" value="ECO:0007669"/>
    <property type="project" value="TreeGrafter"/>
</dbReference>
<dbReference type="Proteomes" id="UP000183561">
    <property type="component" value="Unassembled WGS sequence"/>
</dbReference>
<dbReference type="SUPFAM" id="SSF46689">
    <property type="entry name" value="Homeodomain-like"/>
    <property type="match status" value="2"/>
</dbReference>
<dbReference type="OrthoDB" id="4456617at2"/>
<dbReference type="GO" id="GO:0045892">
    <property type="term" value="P:negative regulation of DNA-templated transcription"/>
    <property type="evidence" value="ECO:0007669"/>
    <property type="project" value="UniProtKB-ARBA"/>
</dbReference>
<gene>
    <name evidence="6" type="ORF">SAMN04490239_8955</name>
</gene>
<keyword evidence="3" id="KW-0804">Transcription</keyword>
<keyword evidence="7" id="KW-1185">Reference proteome</keyword>
<sequence length="399" mass="43383">MTETVVQRRPRNRKQLIIAAAARQFERRGFHDAAIADIAADVGITGPALYRHFRGKQDLLAAAVEFEIEQLEATYGGPRHALGEMLEDAVATALRQGRASALWERNQAYLDPPGRDTLRERYERALRPLHEAIAAARPDLEEPAVAMLAGGAHAVVSSNPMFSRRKLDHTRARMLMVEAAATVCRIEELPAVERAMSARDEPRGRIMPAARREAILAAAVTLFAERGYQAVGMDDIGTAAGITGPTLYHHFPGKSAILVTVITRCLDALYFDVSGALSGTDDSAAALDSALASFVRINVEHGDALSALLTEVVNVPEDERAPIRRLQHDYASEWVALLTRVRPDLTGPEAEALSRTAQSVINRMRRQLPGPPEDVRIQLSSLGAAVLGLPGPSGTEQHR</sequence>
<dbReference type="PANTHER" id="PTHR30055:SF237">
    <property type="entry name" value="TRANSCRIPTIONAL REPRESSOR MCE3R"/>
    <property type="match status" value="1"/>
</dbReference>
<dbReference type="Pfam" id="PF00440">
    <property type="entry name" value="TetR_N"/>
    <property type="match status" value="2"/>
</dbReference>
<keyword evidence="1" id="KW-0805">Transcription regulation</keyword>
<evidence type="ECO:0000313" key="7">
    <source>
        <dbReference type="Proteomes" id="UP000183561"/>
    </source>
</evidence>
<dbReference type="Gene3D" id="1.10.10.60">
    <property type="entry name" value="Homeodomain-like"/>
    <property type="match status" value="2"/>
</dbReference>
<dbReference type="FunFam" id="1.10.10.60:FF:000141">
    <property type="entry name" value="TetR family transcriptional regulator"/>
    <property type="match status" value="1"/>
</dbReference>
<dbReference type="PROSITE" id="PS50977">
    <property type="entry name" value="HTH_TETR_2"/>
    <property type="match status" value="2"/>
</dbReference>
<evidence type="ECO:0000256" key="4">
    <source>
        <dbReference type="PROSITE-ProRule" id="PRU00335"/>
    </source>
</evidence>
<protein>
    <submittedName>
        <fullName evidence="6">DNA-binding transcriptional regulator, AcrR family</fullName>
    </submittedName>
</protein>
<dbReference type="PRINTS" id="PR00455">
    <property type="entry name" value="HTHTETR"/>
</dbReference>